<gene>
    <name evidence="2" type="ORF">CD122_06280</name>
</gene>
<keyword evidence="1" id="KW-1133">Transmembrane helix</keyword>
<proteinExistence type="predicted"/>
<evidence type="ECO:0000256" key="1">
    <source>
        <dbReference type="SAM" id="Phobius"/>
    </source>
</evidence>
<organism evidence="2 3">
    <name type="scientific">Staphylococcus rostri</name>
    <dbReference type="NCBI Taxonomy" id="522262"/>
    <lineage>
        <taxon>Bacteria</taxon>
        <taxon>Bacillati</taxon>
        <taxon>Bacillota</taxon>
        <taxon>Bacilli</taxon>
        <taxon>Bacillales</taxon>
        <taxon>Staphylococcaceae</taxon>
        <taxon>Staphylococcus</taxon>
    </lineage>
</organism>
<evidence type="ECO:0008006" key="4">
    <source>
        <dbReference type="Google" id="ProtNLM"/>
    </source>
</evidence>
<feature type="transmembrane region" description="Helical" evidence="1">
    <location>
        <begin position="140"/>
        <end position="159"/>
    </location>
</feature>
<sequence>MNCKKCGNTITNTELFCSKCGTKTEKHHTQQNNQTSTNQVNSDNTLQNDFTSQFGASASKVKSSKSASHKQESNFQQRNSTVNQKFGASVSKSSNNKGVVDNIKSIFSLDDKNEWMKRYIISVCYFMFSMISFVDHPGVTLLSFFIVNALLFPLILCIYDHFARKLFKKTNYFEDVKNIGGGFATVKLMIKFFFLSFVWTFSFLLGIPALIYLYLLAQKLN</sequence>
<reference evidence="2 3" key="1">
    <citation type="submission" date="2017-08" db="EMBL/GenBank/DDBJ databases">
        <title>Draft genome sequences of 64 type strains of genus Staph aureus.</title>
        <authorList>
            <person name="Cole K."/>
            <person name="Golubchik T."/>
            <person name="Russell J."/>
            <person name="Foster D."/>
            <person name="Llewelyn M."/>
            <person name="Wilson D."/>
            <person name="Crook D."/>
            <person name="Paul J."/>
        </authorList>
    </citation>
    <scope>NUCLEOTIDE SEQUENCE [LARGE SCALE GENOMIC DNA]</scope>
    <source>
        <strain evidence="2 3">DSM 21968</strain>
    </source>
</reference>
<dbReference type="EMBL" id="PPRF01000036">
    <property type="protein sequence ID" value="PNZ27577.1"/>
    <property type="molecule type" value="Genomic_DNA"/>
</dbReference>
<feature type="transmembrane region" description="Helical" evidence="1">
    <location>
        <begin position="192"/>
        <end position="215"/>
    </location>
</feature>
<dbReference type="AlphaFoldDB" id="A0A2K3YPP9"/>
<evidence type="ECO:0000313" key="2">
    <source>
        <dbReference type="EMBL" id="PNZ27577.1"/>
    </source>
</evidence>
<dbReference type="OrthoDB" id="2414547at2"/>
<keyword evidence="3" id="KW-1185">Reference proteome</keyword>
<keyword evidence="1" id="KW-0812">Transmembrane</keyword>
<evidence type="ECO:0000313" key="3">
    <source>
        <dbReference type="Proteomes" id="UP000242752"/>
    </source>
</evidence>
<dbReference type="Proteomes" id="UP000242752">
    <property type="component" value="Unassembled WGS sequence"/>
</dbReference>
<keyword evidence="1" id="KW-0472">Membrane</keyword>
<comment type="caution">
    <text evidence="2">The sequence shown here is derived from an EMBL/GenBank/DDBJ whole genome shotgun (WGS) entry which is preliminary data.</text>
</comment>
<feature type="transmembrane region" description="Helical" evidence="1">
    <location>
        <begin position="115"/>
        <end position="134"/>
    </location>
</feature>
<protein>
    <recommendedName>
        <fullName evidence="4">Zinc-ribbon domain-containing protein</fullName>
    </recommendedName>
</protein>
<dbReference type="RefSeq" id="WP_103358142.1">
    <property type="nucleotide sequence ID" value="NZ_CP113107.1"/>
</dbReference>
<accession>A0A2K3YPP9</accession>
<name>A0A2K3YPP9_9STAP</name>